<accession>A0A2P0VNM2</accession>
<proteinExistence type="predicted"/>
<gene>
    <name evidence="2" type="ORF">TetV_257</name>
</gene>
<feature type="transmembrane region" description="Helical" evidence="1">
    <location>
        <begin position="6"/>
        <end position="22"/>
    </location>
</feature>
<reference evidence="2" key="1">
    <citation type="journal article" date="2018" name="Virology">
        <title>A giant virus infecting green algae encodes key fermentation genes.</title>
        <authorList>
            <person name="Schvarcz C.R."/>
            <person name="Steward G.F."/>
        </authorList>
    </citation>
    <scope>NUCLEOTIDE SEQUENCE [LARGE SCALE GENOMIC DNA]</scope>
</reference>
<evidence type="ECO:0000313" key="2">
    <source>
        <dbReference type="EMBL" id="AUF82349.1"/>
    </source>
</evidence>
<evidence type="ECO:0000313" key="3">
    <source>
        <dbReference type="Proteomes" id="UP000244773"/>
    </source>
</evidence>
<organism evidence="2">
    <name type="scientific">Tetraselmis virus 1</name>
    <dbReference type="NCBI Taxonomy" id="2060617"/>
    <lineage>
        <taxon>Viruses</taxon>
        <taxon>Varidnaviria</taxon>
        <taxon>Bamfordvirae</taxon>
        <taxon>Nucleocytoviricota</taxon>
        <taxon>Megaviricetes</taxon>
        <taxon>Imitervirales</taxon>
        <taxon>Allomimiviridae</taxon>
        <taxon>Oceanusvirus</taxon>
        <taxon>Oceanusvirus kaneohense</taxon>
    </lineage>
</organism>
<protein>
    <submittedName>
        <fullName evidence="2">Uncharacterized protein</fullName>
    </submittedName>
</protein>
<dbReference type="EMBL" id="KY322437">
    <property type="protein sequence ID" value="AUF82349.1"/>
    <property type="molecule type" value="Genomic_DNA"/>
</dbReference>
<evidence type="ECO:0000256" key="1">
    <source>
        <dbReference type="SAM" id="Phobius"/>
    </source>
</evidence>
<dbReference type="Proteomes" id="UP000244773">
    <property type="component" value="Segment"/>
</dbReference>
<sequence length="210" mass="23940">MNDNLVSGLVLGGALVAMYFMMKDSDRDLPKKEHYKDYASAAVNMDSTENPRFPFRIEPPSHHGPDPLDFTPDLKKDMTRLKTEIGYKTGNTGAVYRIEENARKFAMMVYRRLGRKAGQTSELDRMRAADDLGTIRAEVLNGIQALYITVNRDKKQLILDEISDSIMANTEYYIRAVRKELGNRNAYESGRDFPSGWFENYDNAYDMVAA</sequence>
<keyword evidence="3" id="KW-1185">Reference proteome</keyword>
<keyword evidence="1" id="KW-1133">Transmembrane helix</keyword>
<keyword evidence="1" id="KW-0812">Transmembrane</keyword>
<name>A0A2P0VNM2_9VIRU</name>
<keyword evidence="1" id="KW-0472">Membrane</keyword>